<keyword evidence="15" id="KW-1185">Reference proteome</keyword>
<dbReference type="GO" id="GO:0046872">
    <property type="term" value="F:metal ion binding"/>
    <property type="evidence" value="ECO:0007669"/>
    <property type="project" value="UniProtKB-UniRule"/>
</dbReference>
<keyword evidence="8 10" id="KW-0411">Iron-sulfur</keyword>
<keyword evidence="9 10" id="KW-0456">Lyase</keyword>
<keyword evidence="6 10" id="KW-0479">Metal-binding</keyword>
<dbReference type="PANTHER" id="PTHR43351:SF2">
    <property type="entry name" value="L(+)-TARTRATE DEHYDRATASE SUBUNIT BETA-RELATED"/>
    <property type="match status" value="1"/>
</dbReference>
<dbReference type="SUPFAM" id="SSF117457">
    <property type="entry name" value="FumA C-terminal domain-like"/>
    <property type="match status" value="1"/>
</dbReference>
<dbReference type="EMBL" id="VLKN01000002">
    <property type="protein sequence ID" value="TWI04526.1"/>
    <property type="molecule type" value="Genomic_DNA"/>
</dbReference>
<evidence type="ECO:0000256" key="6">
    <source>
        <dbReference type="ARBA" id="ARBA00022723"/>
    </source>
</evidence>
<dbReference type="Pfam" id="PF05681">
    <property type="entry name" value="Fumerase"/>
    <property type="match status" value="1"/>
</dbReference>
<evidence type="ECO:0000313" key="14">
    <source>
        <dbReference type="EMBL" id="TWI04526.1"/>
    </source>
</evidence>
<gene>
    <name evidence="14" type="ORF">IP90_00659</name>
</gene>
<dbReference type="Proteomes" id="UP000315167">
    <property type="component" value="Unassembled WGS sequence"/>
</dbReference>
<comment type="catalytic activity">
    <reaction evidence="1 10">
        <text>(S)-malate = fumarate + H2O</text>
        <dbReference type="Rhea" id="RHEA:12460"/>
        <dbReference type="ChEBI" id="CHEBI:15377"/>
        <dbReference type="ChEBI" id="CHEBI:15589"/>
        <dbReference type="ChEBI" id="CHEBI:29806"/>
        <dbReference type="EC" id="4.2.1.2"/>
    </reaction>
</comment>
<evidence type="ECO:0000256" key="3">
    <source>
        <dbReference type="ARBA" id="ARBA00008876"/>
    </source>
</evidence>
<comment type="function">
    <text evidence="10">Catalyzes the reversible hydration of fumarate to (S)-malate.</text>
</comment>
<dbReference type="EC" id="4.2.1.2" evidence="10"/>
<evidence type="ECO:0000256" key="11">
    <source>
        <dbReference type="SAM" id="MobiDB-lite"/>
    </source>
</evidence>
<evidence type="ECO:0000256" key="4">
    <source>
        <dbReference type="ARBA" id="ARBA00011738"/>
    </source>
</evidence>
<reference evidence="14 15" key="1">
    <citation type="journal article" date="2015" name="Stand. Genomic Sci.">
        <title>Genomic Encyclopedia of Bacterial and Archaeal Type Strains, Phase III: the genomes of soil and plant-associated and newly described type strains.</title>
        <authorList>
            <person name="Whitman W.B."/>
            <person name="Woyke T."/>
            <person name="Klenk H.P."/>
            <person name="Zhou Y."/>
            <person name="Lilburn T.G."/>
            <person name="Beck B.J."/>
            <person name="De Vos P."/>
            <person name="Vandamme P."/>
            <person name="Eisen J.A."/>
            <person name="Garrity G."/>
            <person name="Hugenholtz P."/>
            <person name="Kyrpides N.C."/>
        </authorList>
    </citation>
    <scope>NUCLEOTIDE SEQUENCE [LARGE SCALE GENOMIC DNA]</scope>
    <source>
        <strain evidence="14 15">CGMCC 1.10821</strain>
    </source>
</reference>
<comment type="subunit">
    <text evidence="4 10">Homodimer.</text>
</comment>
<name>A0A562LAD3_9GAMM</name>
<dbReference type="InterPro" id="IPR011167">
    <property type="entry name" value="Fe_dep_fumarate_hydratase"/>
</dbReference>
<dbReference type="NCBIfam" id="TIGR00723">
    <property type="entry name" value="ttdB_fumA_fumB"/>
    <property type="match status" value="1"/>
</dbReference>
<organism evidence="14 15">
    <name type="scientific">Luteimonas cucumeris</name>
    <dbReference type="NCBI Taxonomy" id="985012"/>
    <lineage>
        <taxon>Bacteria</taxon>
        <taxon>Pseudomonadati</taxon>
        <taxon>Pseudomonadota</taxon>
        <taxon>Gammaproteobacteria</taxon>
        <taxon>Lysobacterales</taxon>
        <taxon>Lysobacteraceae</taxon>
        <taxon>Luteimonas</taxon>
    </lineage>
</organism>
<evidence type="ECO:0000256" key="2">
    <source>
        <dbReference type="ARBA" id="ARBA00001966"/>
    </source>
</evidence>
<accession>A0A562LAD3</accession>
<dbReference type="Gene3D" id="3.20.130.10">
    <property type="entry name" value="Fe-S hydro-lyase, tartrate dehydratase beta-type, catalytic domain"/>
    <property type="match status" value="1"/>
</dbReference>
<evidence type="ECO:0000256" key="10">
    <source>
        <dbReference type="PIRNR" id="PIRNR001394"/>
    </source>
</evidence>
<sequence>MAEGLRGASSLPRRPTSRRGLKYRIRRQPPPAVTAIKQQDLIQSVADALQYISYYHPVDYIRNLTAAYEREESPAAKDAIAQILINSRMCAEGHRPICQDTGIVTVFLKIGMDVRWDDATMGVEDMVNEGVRRAYAYPDNKLRASVLADPAGRRRNTGDNTPAVVNVSVVPGNTIDVIVAAKGGGSEAKSKFAMLNPSDSIIDWVLKTVPTMGAGWCPPGMLGIGIGGTAEKAMLLAKEALMEPIDITDLQARGPANRLEELRLEIYDKVNALGIGAQGLGGLTTVLDIKIKDYPTHAANLPVAMIPNCAATRHAHFVLDGSGPVMLDPPSLEDWPKLTYDASKGRRVDLDTVAREDVASWKPGEVLLLNGRLLTGRDAAHKRIVEMLDKGEPLPVDFRGRFIYYVGPVDPVRDEAVGPAGPTTATRMDKFTEQVLSQTGLLGMVGKAERGPAAIEAIRKHRSVYLMAVGGAAYLVSKAIKAARVVAFEDLGMEAIYEFTVQDMPVTVAVDSAGESVHQTGPREWQARIGRIPVVVA</sequence>
<dbReference type="GO" id="GO:0006091">
    <property type="term" value="P:generation of precursor metabolites and energy"/>
    <property type="evidence" value="ECO:0007669"/>
    <property type="project" value="InterPro"/>
</dbReference>
<evidence type="ECO:0000256" key="7">
    <source>
        <dbReference type="ARBA" id="ARBA00023004"/>
    </source>
</evidence>
<dbReference type="Pfam" id="PF05683">
    <property type="entry name" value="Fumerase_C"/>
    <property type="match status" value="1"/>
</dbReference>
<proteinExistence type="inferred from homology"/>
<dbReference type="InterPro" id="IPR004647">
    <property type="entry name" value="Fe-S_hydro-lyase_TtdB-typ_cat"/>
</dbReference>
<dbReference type="PANTHER" id="PTHR43351">
    <property type="entry name" value="L(+)-TARTRATE DEHYDRATASE SUBUNIT BETA"/>
    <property type="match status" value="1"/>
</dbReference>
<evidence type="ECO:0000313" key="15">
    <source>
        <dbReference type="Proteomes" id="UP000315167"/>
    </source>
</evidence>
<dbReference type="PIRSF" id="PIRSF001394">
    <property type="entry name" value="Fe_dep_fumar_hy"/>
    <property type="match status" value="1"/>
</dbReference>
<evidence type="ECO:0000256" key="5">
    <source>
        <dbReference type="ARBA" id="ARBA00022485"/>
    </source>
</evidence>
<feature type="region of interest" description="Disordered" evidence="11">
    <location>
        <begin position="1"/>
        <end position="23"/>
    </location>
</feature>
<comment type="cofactor">
    <cofactor evidence="2 10">
        <name>[4Fe-4S] cluster</name>
        <dbReference type="ChEBI" id="CHEBI:49883"/>
    </cofactor>
</comment>
<dbReference type="GO" id="GO:0004333">
    <property type="term" value="F:fumarate hydratase activity"/>
    <property type="evidence" value="ECO:0007669"/>
    <property type="project" value="UniProtKB-UniRule"/>
</dbReference>
<protein>
    <recommendedName>
        <fullName evidence="10">Fumarate hydratase class I</fullName>
        <ecNumber evidence="10">4.2.1.2</ecNumber>
    </recommendedName>
</protein>
<evidence type="ECO:0000256" key="8">
    <source>
        <dbReference type="ARBA" id="ARBA00023014"/>
    </source>
</evidence>
<keyword evidence="7 10" id="KW-0408">Iron</keyword>
<keyword evidence="5 10" id="KW-0004">4Fe-4S</keyword>
<evidence type="ECO:0000256" key="1">
    <source>
        <dbReference type="ARBA" id="ARBA00000929"/>
    </source>
</evidence>
<evidence type="ECO:0000259" key="13">
    <source>
        <dbReference type="Pfam" id="PF05683"/>
    </source>
</evidence>
<dbReference type="AlphaFoldDB" id="A0A562LAD3"/>
<comment type="caution">
    <text evidence="14">The sequence shown here is derived from an EMBL/GenBank/DDBJ whole genome shotgun (WGS) entry which is preliminary data.</text>
</comment>
<evidence type="ECO:0000259" key="12">
    <source>
        <dbReference type="Pfam" id="PF05681"/>
    </source>
</evidence>
<dbReference type="GO" id="GO:0051539">
    <property type="term" value="F:4 iron, 4 sulfur cluster binding"/>
    <property type="evidence" value="ECO:0007669"/>
    <property type="project" value="UniProtKB-UniRule"/>
</dbReference>
<feature type="domain" description="Fe-S hydro-lyase tartrate dehydratase alpha-type catalytic" evidence="12">
    <location>
        <begin position="43"/>
        <end position="317"/>
    </location>
</feature>
<comment type="similarity">
    <text evidence="3 10">Belongs to the class-I fumarase family.</text>
</comment>
<feature type="domain" description="Fe-S hydro-lyase tartrate dehydratase beta-type catalytic" evidence="13">
    <location>
        <begin position="321"/>
        <end position="520"/>
    </location>
</feature>
<dbReference type="InterPro" id="IPR036660">
    <property type="entry name" value="Fe-S_hydroAse_TtdB_cat_sf"/>
</dbReference>
<dbReference type="InterPro" id="IPR004646">
    <property type="entry name" value="Fe-S_hydro-lyase_TtdA-typ_cat"/>
</dbReference>
<dbReference type="NCBIfam" id="TIGR00722">
    <property type="entry name" value="ttdA_fumA_fumB"/>
    <property type="match status" value="1"/>
</dbReference>
<evidence type="ECO:0000256" key="9">
    <source>
        <dbReference type="ARBA" id="ARBA00023239"/>
    </source>
</evidence>